<dbReference type="HAMAP" id="MF_02040">
    <property type="entry name" value="Mrp_NBP35"/>
    <property type="match status" value="1"/>
</dbReference>
<dbReference type="InterPro" id="IPR000808">
    <property type="entry name" value="Mrp-like_CS"/>
</dbReference>
<dbReference type="GO" id="GO:0016226">
    <property type="term" value="P:iron-sulfur cluster assembly"/>
    <property type="evidence" value="ECO:0007669"/>
    <property type="project" value="InterPro"/>
</dbReference>
<dbReference type="AlphaFoldDB" id="A5CYW9"/>
<evidence type="ECO:0000256" key="1">
    <source>
        <dbReference type="ARBA" id="ARBA00022723"/>
    </source>
</evidence>
<evidence type="ECO:0000256" key="2">
    <source>
        <dbReference type="ARBA" id="ARBA00022741"/>
    </source>
</evidence>
<dbReference type="GO" id="GO:0046872">
    <property type="term" value="F:metal ion binding"/>
    <property type="evidence" value="ECO:0007669"/>
    <property type="project" value="UniProtKB-KW"/>
</dbReference>
<dbReference type="FunFam" id="3.40.50.300:FF:001119">
    <property type="entry name" value="Iron-sulfur cluster carrier protein"/>
    <property type="match status" value="1"/>
</dbReference>
<dbReference type="HOGENOM" id="CLU_024839_0_1_9"/>
<dbReference type="PANTHER" id="PTHR42961:SF2">
    <property type="entry name" value="IRON-SULFUR PROTEIN NUBPL"/>
    <property type="match status" value="1"/>
</dbReference>
<dbReference type="Pfam" id="PF10609">
    <property type="entry name" value="ParA"/>
    <property type="match status" value="1"/>
</dbReference>
<dbReference type="CDD" id="cd02037">
    <property type="entry name" value="Mrp_NBP35"/>
    <property type="match status" value="1"/>
</dbReference>
<comment type="function">
    <text evidence="6">Binds and transfers iron-sulfur (Fe-S) clusters to target apoproteins. Can hydrolyze ATP.</text>
</comment>
<evidence type="ECO:0000256" key="4">
    <source>
        <dbReference type="ARBA" id="ARBA00023004"/>
    </source>
</evidence>
<accession>A5CYW9</accession>
<dbReference type="EMBL" id="AP009389">
    <property type="protein sequence ID" value="BAF60816.1"/>
    <property type="molecule type" value="Genomic_DNA"/>
</dbReference>
<dbReference type="Proteomes" id="UP000006556">
    <property type="component" value="Chromosome"/>
</dbReference>
<dbReference type="GO" id="GO:0051539">
    <property type="term" value="F:4 iron, 4 sulfur cluster binding"/>
    <property type="evidence" value="ECO:0007669"/>
    <property type="project" value="TreeGrafter"/>
</dbReference>
<dbReference type="PANTHER" id="PTHR42961">
    <property type="entry name" value="IRON-SULFUR PROTEIN NUBPL"/>
    <property type="match status" value="1"/>
</dbReference>
<keyword evidence="8" id="KW-1185">Reference proteome</keyword>
<dbReference type="KEGG" id="pth:PTH_2635"/>
<feature type="binding site" evidence="6">
    <location>
        <begin position="44"/>
        <end position="51"/>
    </location>
    <ligand>
        <name>ATP</name>
        <dbReference type="ChEBI" id="CHEBI:30616"/>
    </ligand>
</feature>
<keyword evidence="5 6" id="KW-0411">Iron-sulfur</keyword>
<dbReference type="PROSITE" id="PS01215">
    <property type="entry name" value="MRP"/>
    <property type="match status" value="1"/>
</dbReference>
<dbReference type="eggNOG" id="COG0489">
    <property type="taxonomic scope" value="Bacteria"/>
</dbReference>
<dbReference type="InterPro" id="IPR033756">
    <property type="entry name" value="YlxH/NBP35"/>
</dbReference>
<dbReference type="InterPro" id="IPR044304">
    <property type="entry name" value="NUBPL-like"/>
</dbReference>
<keyword evidence="3 6" id="KW-0067">ATP-binding</keyword>
<dbReference type="GO" id="GO:0016887">
    <property type="term" value="F:ATP hydrolysis activity"/>
    <property type="evidence" value="ECO:0007669"/>
    <property type="project" value="UniProtKB-UniRule"/>
</dbReference>
<name>A5CYW9_PELTS</name>
<comment type="subunit">
    <text evidence="6">Homodimer.</text>
</comment>
<evidence type="ECO:0000313" key="7">
    <source>
        <dbReference type="EMBL" id="BAF60816.1"/>
    </source>
</evidence>
<comment type="similarity">
    <text evidence="6">Belongs to the Mrp/NBP35 ATP-binding proteins family.</text>
</comment>
<dbReference type="InterPro" id="IPR019591">
    <property type="entry name" value="Mrp/NBP35_ATP-bd"/>
</dbReference>
<dbReference type="SUPFAM" id="SSF52540">
    <property type="entry name" value="P-loop containing nucleoside triphosphate hydrolases"/>
    <property type="match status" value="1"/>
</dbReference>
<keyword evidence="6" id="KW-0378">Hydrolase</keyword>
<evidence type="ECO:0000256" key="3">
    <source>
        <dbReference type="ARBA" id="ARBA00022840"/>
    </source>
</evidence>
<keyword evidence="2 6" id="KW-0547">Nucleotide-binding</keyword>
<evidence type="ECO:0000256" key="5">
    <source>
        <dbReference type="ARBA" id="ARBA00023014"/>
    </source>
</evidence>
<dbReference type="STRING" id="370438.PTH_2635"/>
<gene>
    <name evidence="7" type="primary">Mrp</name>
    <name evidence="7" type="ordered locus">PTH_2635</name>
</gene>
<evidence type="ECO:0000256" key="6">
    <source>
        <dbReference type="HAMAP-Rule" id="MF_02040"/>
    </source>
</evidence>
<dbReference type="InterPro" id="IPR027417">
    <property type="entry name" value="P-loop_NTPase"/>
</dbReference>
<organism evidence="7 8">
    <name type="scientific">Pelotomaculum thermopropionicum (strain DSM 13744 / JCM 10971 / SI)</name>
    <dbReference type="NCBI Taxonomy" id="370438"/>
    <lineage>
        <taxon>Bacteria</taxon>
        <taxon>Bacillati</taxon>
        <taxon>Bacillota</taxon>
        <taxon>Clostridia</taxon>
        <taxon>Eubacteriales</taxon>
        <taxon>Desulfotomaculaceae</taxon>
        <taxon>Pelotomaculum</taxon>
    </lineage>
</organism>
<reference evidence="8" key="1">
    <citation type="journal article" date="2008" name="Genome Res.">
        <title>The genome of Pelotomaculum thermopropionicum reveals niche-associated evolution in anaerobic microbiota.</title>
        <authorList>
            <person name="Kosaka T."/>
            <person name="Kato S."/>
            <person name="Shimoyama T."/>
            <person name="Ishii S."/>
            <person name="Abe T."/>
            <person name="Watanabe K."/>
        </authorList>
    </citation>
    <scope>NUCLEOTIDE SEQUENCE [LARGE SCALE GENOMIC DNA]</scope>
    <source>
        <strain evidence="8">DSM 13744 / JCM 10971 / SI</strain>
    </source>
</reference>
<evidence type="ECO:0000313" key="8">
    <source>
        <dbReference type="Proteomes" id="UP000006556"/>
    </source>
</evidence>
<keyword evidence="1 6" id="KW-0479">Metal-binding</keyword>
<sequence length="292" mass="31725">MIEEMELFEKITLRERVKKELADQYGPIKEALKDVRCKIAILSGKGGVGKTSAVVNIASALKEKGFEVGIMDADVHGPSVPKMTGLNQRTDLHGAWQMKPLKTEQGIKVMSVSLFWPGEDTPVMWTGHYKARVIRQLLATVHWGELDYLLIDLPPGTGDEPVTIMKSIPGLDGVVVVTSPQEVSVAVCSKAISSARELGAPILGLIENMSDFRCPHCGGEISLLGRGRGEDLARTYKIPFLGRIPLSEQAGRAADEGVPVVVSYPGSPASEAFRQVTGRMLEILKEREGKQP</sequence>
<keyword evidence="4 6" id="KW-0408">Iron</keyword>
<dbReference type="GO" id="GO:0005524">
    <property type="term" value="F:ATP binding"/>
    <property type="evidence" value="ECO:0007669"/>
    <property type="project" value="UniProtKB-UniRule"/>
</dbReference>
<dbReference type="GO" id="GO:0140663">
    <property type="term" value="F:ATP-dependent FeS chaperone activity"/>
    <property type="evidence" value="ECO:0007669"/>
    <property type="project" value="InterPro"/>
</dbReference>
<dbReference type="Gene3D" id="3.40.50.300">
    <property type="entry name" value="P-loop containing nucleotide triphosphate hydrolases"/>
    <property type="match status" value="1"/>
</dbReference>
<protein>
    <recommendedName>
        <fullName evidence="6">Iron-sulfur cluster carrier protein</fullName>
    </recommendedName>
</protein>
<proteinExistence type="inferred from homology"/>